<comment type="caution">
    <text evidence="1">The sequence shown here is derived from an EMBL/GenBank/DDBJ whole genome shotgun (WGS) entry which is preliminary data.</text>
</comment>
<sequence>LPPHQNVKRLSKNIFRFNSVYLAIDS</sequence>
<evidence type="ECO:0000313" key="1">
    <source>
        <dbReference type="EMBL" id="CAF4387524.1"/>
    </source>
</evidence>
<dbReference type="EMBL" id="CAJOBE010061439">
    <property type="protein sequence ID" value="CAF4387524.1"/>
    <property type="molecule type" value="Genomic_DNA"/>
</dbReference>
<feature type="non-terminal residue" evidence="1">
    <location>
        <position position="1"/>
    </location>
</feature>
<proteinExistence type="predicted"/>
<name>A0A820NAB1_9BILA</name>
<accession>A0A820NAB1</accession>
<organism evidence="1 2">
    <name type="scientific">Rotaria sordida</name>
    <dbReference type="NCBI Taxonomy" id="392033"/>
    <lineage>
        <taxon>Eukaryota</taxon>
        <taxon>Metazoa</taxon>
        <taxon>Spiralia</taxon>
        <taxon>Gnathifera</taxon>
        <taxon>Rotifera</taxon>
        <taxon>Eurotatoria</taxon>
        <taxon>Bdelloidea</taxon>
        <taxon>Philodinida</taxon>
        <taxon>Philodinidae</taxon>
        <taxon>Rotaria</taxon>
    </lineage>
</organism>
<reference evidence="1" key="1">
    <citation type="submission" date="2021-02" db="EMBL/GenBank/DDBJ databases">
        <authorList>
            <person name="Nowell W R."/>
        </authorList>
    </citation>
    <scope>NUCLEOTIDE SEQUENCE</scope>
</reference>
<protein>
    <submittedName>
        <fullName evidence="1">Uncharacterized protein</fullName>
    </submittedName>
</protein>
<dbReference type="Proteomes" id="UP000663874">
    <property type="component" value="Unassembled WGS sequence"/>
</dbReference>
<gene>
    <name evidence="1" type="ORF">FNK824_LOCUS43509</name>
</gene>
<evidence type="ECO:0000313" key="2">
    <source>
        <dbReference type="Proteomes" id="UP000663874"/>
    </source>
</evidence>
<dbReference type="AlphaFoldDB" id="A0A820NAB1"/>